<accession>A0A1D1YLB7</accession>
<evidence type="ECO:0000256" key="1">
    <source>
        <dbReference type="ARBA" id="ARBA00004123"/>
    </source>
</evidence>
<keyword evidence="3 5" id="KW-0371">Homeobox</keyword>
<evidence type="ECO:0000256" key="3">
    <source>
        <dbReference type="ARBA" id="ARBA00023155"/>
    </source>
</evidence>
<dbReference type="CDD" id="cd00086">
    <property type="entry name" value="homeodomain"/>
    <property type="match status" value="1"/>
</dbReference>
<feature type="compositionally biased region" description="Low complexity" evidence="7">
    <location>
        <begin position="65"/>
        <end position="75"/>
    </location>
</feature>
<organism evidence="9">
    <name type="scientific">Anthurium amnicola</name>
    <dbReference type="NCBI Taxonomy" id="1678845"/>
    <lineage>
        <taxon>Eukaryota</taxon>
        <taxon>Viridiplantae</taxon>
        <taxon>Streptophyta</taxon>
        <taxon>Embryophyta</taxon>
        <taxon>Tracheophyta</taxon>
        <taxon>Spermatophyta</taxon>
        <taxon>Magnoliopsida</taxon>
        <taxon>Liliopsida</taxon>
        <taxon>Araceae</taxon>
        <taxon>Pothoideae</taxon>
        <taxon>Potheae</taxon>
        <taxon>Anthurium</taxon>
    </lineage>
</organism>
<keyword evidence="2 5" id="KW-0238">DNA-binding</keyword>
<dbReference type="EMBL" id="GDJX01012521">
    <property type="protein sequence ID" value="JAT55415.1"/>
    <property type="molecule type" value="Transcribed_RNA"/>
</dbReference>
<evidence type="ECO:0000256" key="5">
    <source>
        <dbReference type="PROSITE-ProRule" id="PRU00108"/>
    </source>
</evidence>
<dbReference type="GO" id="GO:0000981">
    <property type="term" value="F:DNA-binding transcription factor activity, RNA polymerase II-specific"/>
    <property type="evidence" value="ECO:0007669"/>
    <property type="project" value="TreeGrafter"/>
</dbReference>
<dbReference type="PANTHER" id="PTHR15467:SF9">
    <property type="entry name" value="HOMEOBOX DOMAIN-CONTAINING PROTEIN"/>
    <property type="match status" value="1"/>
</dbReference>
<feature type="region of interest" description="Disordered" evidence="7">
    <location>
        <begin position="161"/>
        <end position="182"/>
    </location>
</feature>
<dbReference type="Gene3D" id="1.10.10.60">
    <property type="entry name" value="Homeodomain-like"/>
    <property type="match status" value="1"/>
</dbReference>
<dbReference type="SMART" id="SM00389">
    <property type="entry name" value="HOX"/>
    <property type="match status" value="1"/>
</dbReference>
<dbReference type="SUPFAM" id="SSF46689">
    <property type="entry name" value="Homeodomain-like"/>
    <property type="match status" value="1"/>
</dbReference>
<dbReference type="GO" id="GO:0005634">
    <property type="term" value="C:nucleus"/>
    <property type="evidence" value="ECO:0007669"/>
    <property type="project" value="UniProtKB-SubCell"/>
</dbReference>
<comment type="subcellular location">
    <subcellularLocation>
        <location evidence="1 5 6">Nucleus</location>
    </subcellularLocation>
</comment>
<name>A0A1D1YLB7_9ARAE</name>
<sequence length="357" mass="39747">MVVGLNLELLMAAISPSSSSSMASGVTGSSHLCARRDGPPHLVAALASSPRRTPSLRLGAAPFPSRSSSSVVSSARRGKNTSAAARRLNSNREKKSLHADEEDIDEDAFEALFSQLEEDLKNDNLSDGDTDDEITEEDLARFEEELADALGDEVEENGFTGELSFDSEHVNDSDDDEEDYRPPKLKNWQLRRLASALKIGRRKTSIKNLSAELGLDRAIVLEFLRDPPPNLLLMAASLPDRVTESPSEPHVQGTPLESLPIKMDVAETESKVEVPVHVMKTRWSMNKRLKKVQVETLERVYARTKRPTNAMISSIVHVTNLPRKTVVKWFEDKRVQDGVPKYRSPFRRSEYETVSGR</sequence>
<dbReference type="PROSITE" id="PS50071">
    <property type="entry name" value="HOMEOBOX_2"/>
    <property type="match status" value="1"/>
</dbReference>
<protein>
    <submittedName>
        <fullName evidence="9">Zinc finger homeobox protein 3</fullName>
    </submittedName>
</protein>
<gene>
    <name evidence="9" type="primary">Zfhx3</name>
    <name evidence="9" type="ORF">g.110056</name>
</gene>
<dbReference type="PANTHER" id="PTHR15467">
    <property type="entry name" value="ZINC-FINGERS AND HOMEOBOXES RELATED"/>
    <property type="match status" value="1"/>
</dbReference>
<evidence type="ECO:0000256" key="6">
    <source>
        <dbReference type="RuleBase" id="RU000682"/>
    </source>
</evidence>
<dbReference type="InterPro" id="IPR001356">
    <property type="entry name" value="HD"/>
</dbReference>
<dbReference type="AlphaFoldDB" id="A0A1D1YLB7"/>
<dbReference type="Pfam" id="PF00046">
    <property type="entry name" value="Homeodomain"/>
    <property type="match status" value="1"/>
</dbReference>
<proteinExistence type="predicted"/>
<dbReference type="InterPro" id="IPR009057">
    <property type="entry name" value="Homeodomain-like_sf"/>
</dbReference>
<feature type="region of interest" description="Disordered" evidence="7">
    <location>
        <begin position="48"/>
        <end position="103"/>
    </location>
</feature>
<evidence type="ECO:0000256" key="4">
    <source>
        <dbReference type="ARBA" id="ARBA00023242"/>
    </source>
</evidence>
<evidence type="ECO:0000256" key="2">
    <source>
        <dbReference type="ARBA" id="ARBA00023125"/>
    </source>
</evidence>
<evidence type="ECO:0000256" key="7">
    <source>
        <dbReference type="SAM" id="MobiDB-lite"/>
    </source>
</evidence>
<dbReference type="GO" id="GO:0003677">
    <property type="term" value="F:DNA binding"/>
    <property type="evidence" value="ECO:0007669"/>
    <property type="project" value="UniProtKB-UniRule"/>
</dbReference>
<feature type="domain" description="Homeobox" evidence="8">
    <location>
        <begin position="280"/>
        <end position="340"/>
    </location>
</feature>
<feature type="DNA-binding region" description="Homeobox" evidence="5">
    <location>
        <begin position="282"/>
        <end position="341"/>
    </location>
</feature>
<evidence type="ECO:0000313" key="9">
    <source>
        <dbReference type="EMBL" id="JAT55415.1"/>
    </source>
</evidence>
<keyword evidence="4 5" id="KW-0539">Nucleus</keyword>
<feature type="compositionally biased region" description="Basic and acidic residues" evidence="7">
    <location>
        <begin position="90"/>
        <end position="99"/>
    </location>
</feature>
<evidence type="ECO:0000259" key="8">
    <source>
        <dbReference type="PROSITE" id="PS50071"/>
    </source>
</evidence>
<reference evidence="9" key="1">
    <citation type="submission" date="2015-07" db="EMBL/GenBank/DDBJ databases">
        <title>Transcriptome Assembly of Anthurium amnicola.</title>
        <authorList>
            <person name="Suzuki J."/>
        </authorList>
    </citation>
    <scope>NUCLEOTIDE SEQUENCE</scope>
</reference>